<evidence type="ECO:0000313" key="3">
    <source>
        <dbReference type="Proteomes" id="UP000494165"/>
    </source>
</evidence>
<protein>
    <submittedName>
        <fullName evidence="2">Uncharacterized protein</fullName>
    </submittedName>
</protein>
<proteinExistence type="predicted"/>
<dbReference type="AlphaFoldDB" id="A0A8S1CNE2"/>
<organism evidence="2 3">
    <name type="scientific">Cloeon dipterum</name>
    <dbReference type="NCBI Taxonomy" id="197152"/>
    <lineage>
        <taxon>Eukaryota</taxon>
        <taxon>Metazoa</taxon>
        <taxon>Ecdysozoa</taxon>
        <taxon>Arthropoda</taxon>
        <taxon>Hexapoda</taxon>
        <taxon>Insecta</taxon>
        <taxon>Pterygota</taxon>
        <taxon>Palaeoptera</taxon>
        <taxon>Ephemeroptera</taxon>
        <taxon>Pisciforma</taxon>
        <taxon>Baetidae</taxon>
        <taxon>Cloeon</taxon>
    </lineage>
</organism>
<gene>
    <name evidence="2" type="ORF">CLODIP_2_CD10687</name>
</gene>
<keyword evidence="1" id="KW-0175">Coiled coil</keyword>
<accession>A0A8S1CNE2</accession>
<reference evidence="2 3" key="1">
    <citation type="submission" date="2020-04" db="EMBL/GenBank/DDBJ databases">
        <authorList>
            <person name="Alioto T."/>
            <person name="Alioto T."/>
            <person name="Gomez Garrido J."/>
        </authorList>
    </citation>
    <scope>NUCLEOTIDE SEQUENCE [LARGE SCALE GENOMIC DNA]</scope>
</reference>
<feature type="coiled-coil region" evidence="1">
    <location>
        <begin position="184"/>
        <end position="218"/>
    </location>
</feature>
<name>A0A8S1CNE2_9INSE</name>
<dbReference type="InterPro" id="IPR009062">
    <property type="entry name" value="Smac/DIABLO-like_sf"/>
</dbReference>
<evidence type="ECO:0000256" key="1">
    <source>
        <dbReference type="SAM" id="Coils"/>
    </source>
</evidence>
<dbReference type="GO" id="GO:0005739">
    <property type="term" value="C:mitochondrion"/>
    <property type="evidence" value="ECO:0007669"/>
    <property type="project" value="InterPro"/>
</dbReference>
<evidence type="ECO:0000313" key="2">
    <source>
        <dbReference type="EMBL" id="CAB3370351.1"/>
    </source>
</evidence>
<keyword evidence="3" id="KW-1185">Reference proteome</keyword>
<dbReference type="GO" id="GO:0006915">
    <property type="term" value="P:apoptotic process"/>
    <property type="evidence" value="ECO:0007669"/>
    <property type="project" value="InterPro"/>
</dbReference>
<dbReference type="Gene3D" id="1.20.58.70">
    <property type="match status" value="1"/>
</dbReference>
<dbReference type="EMBL" id="CADEPI010000052">
    <property type="protein sequence ID" value="CAB3370351.1"/>
    <property type="molecule type" value="Genomic_DNA"/>
</dbReference>
<dbReference type="Proteomes" id="UP000494165">
    <property type="component" value="Unassembled WGS sequence"/>
</dbReference>
<sequence>MICLNRLFGFASRMVFRVCQESTKFRQPLKVVSTAVLATIPLATPIFCSDQEENRPNNSGLEEIKLPEENELSLRKMLKHSSYNTVDSALQILLLTAAAISEASQKYRECVGNEVIVLNQELEVKSLELNDLSIALRVEAKEADSRLQDLVLLMQFVEKLVEAAAEVSFLTGAEQHSFALSNAAHDAKRQIAEELEKNKQVETELRGLQAKVIRKTETEETQETEIAIPDPVDEQGQHIMHNNF</sequence>
<dbReference type="OrthoDB" id="6153032at2759"/>
<comment type="caution">
    <text evidence="2">The sequence shown here is derived from an EMBL/GenBank/DDBJ whole genome shotgun (WGS) entry which is preliminary data.</text>
</comment>
<dbReference type="SUPFAM" id="SSF46984">
    <property type="entry name" value="Smac/diablo"/>
    <property type="match status" value="1"/>
</dbReference>